<protein>
    <submittedName>
        <fullName evidence="5">Uncharacterized protein</fullName>
    </submittedName>
</protein>
<proteinExistence type="predicted"/>
<keyword evidence="6" id="KW-1185">Reference proteome</keyword>
<keyword evidence="2" id="KW-0812">Transmembrane</keyword>
<evidence type="ECO:0000256" key="3">
    <source>
        <dbReference type="ARBA" id="ARBA00022989"/>
    </source>
</evidence>
<evidence type="ECO:0000256" key="4">
    <source>
        <dbReference type="ARBA" id="ARBA00023136"/>
    </source>
</evidence>
<keyword evidence="4" id="KW-0472">Membrane</keyword>
<dbReference type="EMBL" id="AP023367">
    <property type="protein sequence ID" value="BCJ95745.1"/>
    <property type="molecule type" value="Genomic_DNA"/>
</dbReference>
<dbReference type="Proteomes" id="UP000515561">
    <property type="component" value="Chromosome"/>
</dbReference>
<dbReference type="GO" id="GO:0140359">
    <property type="term" value="F:ABC-type transporter activity"/>
    <property type="evidence" value="ECO:0007669"/>
    <property type="project" value="InterPro"/>
</dbReference>
<dbReference type="GO" id="GO:0016020">
    <property type="term" value="C:membrane"/>
    <property type="evidence" value="ECO:0007669"/>
    <property type="project" value="UniProtKB-SubCell"/>
</dbReference>
<accession>A0A6S6R9B0</accession>
<evidence type="ECO:0000313" key="6">
    <source>
        <dbReference type="Proteomes" id="UP000515561"/>
    </source>
</evidence>
<keyword evidence="3" id="KW-1133">Transmembrane helix</keyword>
<evidence type="ECO:0000256" key="2">
    <source>
        <dbReference type="ARBA" id="ARBA00022692"/>
    </source>
</evidence>
<comment type="subcellular location">
    <subcellularLocation>
        <location evidence="1">Membrane</location>
        <topology evidence="1">Multi-pass membrane protein</topology>
    </subcellularLocation>
</comment>
<gene>
    <name evidence="5" type="ORF">acsn021_33140</name>
</gene>
<dbReference type="PANTHER" id="PTHR43027:SF2">
    <property type="entry name" value="TRANSPORT PERMEASE PROTEIN"/>
    <property type="match status" value="1"/>
</dbReference>
<dbReference type="Pfam" id="PF12698">
    <property type="entry name" value="ABC2_membrane_3"/>
    <property type="match status" value="1"/>
</dbReference>
<dbReference type="InterPro" id="IPR013525">
    <property type="entry name" value="ABC2_TM"/>
</dbReference>
<evidence type="ECO:0000256" key="1">
    <source>
        <dbReference type="ARBA" id="ARBA00004141"/>
    </source>
</evidence>
<name>A0A6S6R9B0_9FIRM</name>
<organism evidence="5 6">
    <name type="scientific">Anaerocolumna cellulosilytica</name>
    <dbReference type="NCBI Taxonomy" id="433286"/>
    <lineage>
        <taxon>Bacteria</taxon>
        <taxon>Bacillati</taxon>
        <taxon>Bacillota</taxon>
        <taxon>Clostridia</taxon>
        <taxon>Lachnospirales</taxon>
        <taxon>Lachnospiraceae</taxon>
        <taxon>Anaerocolumna</taxon>
    </lineage>
</organism>
<reference evidence="5 6" key="1">
    <citation type="journal article" date="2016" name="Int. J. Syst. Evol. Microbiol.">
        <title>Descriptions of Anaerotaenia torta gen. nov., sp. nov. and Anaerocolumna cellulosilytica gen. nov., sp. nov. isolated from a methanogenic reactor of cattle waste.</title>
        <authorList>
            <person name="Uek A."/>
            <person name="Ohtaki Y."/>
            <person name="Kaku N."/>
            <person name="Ueki K."/>
        </authorList>
    </citation>
    <scope>NUCLEOTIDE SEQUENCE [LARGE SCALE GENOMIC DNA]</scope>
    <source>
        <strain evidence="5 6">SN021</strain>
    </source>
</reference>
<sequence length="375" mass="42532">MYYRLYKSRLKCLIRNYDMLFWSFAFPILLSLFFYMGFYNLSKDKAIETIPVAVVGDYTFSDDLLQVMERARASEDTPLFWLIKVNQMEAETLLQERQVEGIVYTDEETALVVNSNGYYQTIIKAFLDTYLQSKQTAKRAGSLNQSLQEDVSEIMADNRNYIIDGSGDNPNTTLIYFYTLIALACMFGSKYGFLEMRNIEANQSPVAARLQAAPVHKLKLLLCNLTASFTIHFLSILLLLLFLNKVLMIALGGEILRLMCVCLLGSICGVTLGAMVCVIVKANIKVRSAILYIVVLGGSFLSGMLIVDMKYFITNNIPLLGFINPSNLITDAFYSLYFYDGYDRYQLNLSILGVLTGIFIVITYLEIRRKDYASI</sequence>
<dbReference type="KEGG" id="acel:acsn021_33140"/>
<evidence type="ECO:0000313" key="5">
    <source>
        <dbReference type="EMBL" id="BCJ95745.1"/>
    </source>
</evidence>
<dbReference type="PANTHER" id="PTHR43027">
    <property type="entry name" value="DOXORUBICIN RESISTANCE ABC TRANSPORTER PERMEASE PROTEIN DRRC-RELATED"/>
    <property type="match status" value="1"/>
</dbReference>
<dbReference type="RefSeq" id="WP_184093732.1">
    <property type="nucleotide sequence ID" value="NZ_AP023367.1"/>
</dbReference>
<dbReference type="AlphaFoldDB" id="A0A6S6R9B0"/>
<dbReference type="InterPro" id="IPR052902">
    <property type="entry name" value="ABC-2_transporter"/>
</dbReference>